<reference evidence="1" key="1">
    <citation type="submission" date="2020-04" db="EMBL/GenBank/DDBJ databases">
        <authorList>
            <person name="Chiriac C."/>
            <person name="Salcher M."/>
            <person name="Ghai R."/>
            <person name="Kavagutti S V."/>
        </authorList>
    </citation>
    <scope>NUCLEOTIDE SEQUENCE</scope>
</reference>
<gene>
    <name evidence="1" type="ORF">UFOVP775_2</name>
</gene>
<proteinExistence type="predicted"/>
<organism evidence="1">
    <name type="scientific">uncultured Caudovirales phage</name>
    <dbReference type="NCBI Taxonomy" id="2100421"/>
    <lineage>
        <taxon>Viruses</taxon>
        <taxon>Duplodnaviria</taxon>
        <taxon>Heunggongvirae</taxon>
        <taxon>Uroviricota</taxon>
        <taxon>Caudoviricetes</taxon>
        <taxon>Peduoviridae</taxon>
        <taxon>Maltschvirus</taxon>
        <taxon>Maltschvirus maltsch</taxon>
    </lineage>
</organism>
<dbReference type="EMBL" id="LR796725">
    <property type="protein sequence ID" value="CAB4161917.1"/>
    <property type="molecule type" value="Genomic_DNA"/>
</dbReference>
<evidence type="ECO:0000313" key="1">
    <source>
        <dbReference type="EMBL" id="CAB4161917.1"/>
    </source>
</evidence>
<protein>
    <submittedName>
        <fullName evidence="1">Uncharacterized protein</fullName>
    </submittedName>
</protein>
<sequence>MKKPGRPKKNLNINIDTKNVDIKITRKDGVTDVKVDTPKVDVDFHKDNEGKSIKIDSEPVDVTIDKGEVKVDVSEQSGLIGKIAKILLKRFKK</sequence>
<accession>A0A6J5NSC8</accession>
<name>A0A6J5NSC8_9CAUD</name>